<name>A0A8H5D7V4_9AGAR</name>
<dbReference type="OrthoDB" id="2094445at2759"/>
<sequence>MSYRILGRQVKNEHIVLTVVSLLGAGVFAATRGGDQKKQIPPASSSVLDKTVDKLKEVKEEVKEAVVKPAMSEEEEVLESIRKFIADAEKEDAKQV</sequence>
<keyword evidence="3" id="KW-1185">Reference proteome</keyword>
<evidence type="ECO:0000256" key="1">
    <source>
        <dbReference type="SAM" id="Coils"/>
    </source>
</evidence>
<keyword evidence="1" id="KW-0175">Coiled coil</keyword>
<proteinExistence type="predicted"/>
<organism evidence="2 3">
    <name type="scientific">Tetrapyrgos nigripes</name>
    <dbReference type="NCBI Taxonomy" id="182062"/>
    <lineage>
        <taxon>Eukaryota</taxon>
        <taxon>Fungi</taxon>
        <taxon>Dikarya</taxon>
        <taxon>Basidiomycota</taxon>
        <taxon>Agaricomycotina</taxon>
        <taxon>Agaricomycetes</taxon>
        <taxon>Agaricomycetidae</taxon>
        <taxon>Agaricales</taxon>
        <taxon>Marasmiineae</taxon>
        <taxon>Marasmiaceae</taxon>
        <taxon>Tetrapyrgos</taxon>
    </lineage>
</organism>
<dbReference type="Proteomes" id="UP000559256">
    <property type="component" value="Unassembled WGS sequence"/>
</dbReference>
<dbReference type="AlphaFoldDB" id="A0A8H5D7V4"/>
<accession>A0A8H5D7V4</accession>
<dbReference type="InterPro" id="IPR021278">
    <property type="entry name" value="ATP19"/>
</dbReference>
<protein>
    <submittedName>
        <fullName evidence="2">Uncharacterized protein</fullName>
    </submittedName>
</protein>
<dbReference type="Pfam" id="PF11022">
    <property type="entry name" value="ATP19"/>
    <property type="match status" value="1"/>
</dbReference>
<reference evidence="2 3" key="1">
    <citation type="journal article" date="2020" name="ISME J.">
        <title>Uncovering the hidden diversity of litter-decomposition mechanisms in mushroom-forming fungi.</title>
        <authorList>
            <person name="Floudas D."/>
            <person name="Bentzer J."/>
            <person name="Ahren D."/>
            <person name="Johansson T."/>
            <person name="Persson P."/>
            <person name="Tunlid A."/>
        </authorList>
    </citation>
    <scope>NUCLEOTIDE SEQUENCE [LARGE SCALE GENOMIC DNA]</scope>
    <source>
        <strain evidence="2 3">CBS 291.85</strain>
    </source>
</reference>
<evidence type="ECO:0000313" key="3">
    <source>
        <dbReference type="Proteomes" id="UP000559256"/>
    </source>
</evidence>
<evidence type="ECO:0000313" key="2">
    <source>
        <dbReference type="EMBL" id="KAF5353842.1"/>
    </source>
</evidence>
<gene>
    <name evidence="2" type="ORF">D9758_010593</name>
</gene>
<comment type="caution">
    <text evidence="2">The sequence shown here is derived from an EMBL/GenBank/DDBJ whole genome shotgun (WGS) entry which is preliminary data.</text>
</comment>
<feature type="coiled-coil region" evidence="1">
    <location>
        <begin position="48"/>
        <end position="91"/>
    </location>
</feature>
<dbReference type="EMBL" id="JAACJM010000061">
    <property type="protein sequence ID" value="KAF5353842.1"/>
    <property type="molecule type" value="Genomic_DNA"/>
</dbReference>